<dbReference type="EMBL" id="QGKY02000190">
    <property type="protein sequence ID" value="KAF2589271.1"/>
    <property type="molecule type" value="Genomic_DNA"/>
</dbReference>
<protein>
    <submittedName>
        <fullName evidence="2">Uncharacterized protein</fullName>
    </submittedName>
</protein>
<dbReference type="AlphaFoldDB" id="A0A8S9RNH5"/>
<organism evidence="2 3">
    <name type="scientific">Brassica cretica</name>
    <name type="common">Mustard</name>
    <dbReference type="NCBI Taxonomy" id="69181"/>
    <lineage>
        <taxon>Eukaryota</taxon>
        <taxon>Viridiplantae</taxon>
        <taxon>Streptophyta</taxon>
        <taxon>Embryophyta</taxon>
        <taxon>Tracheophyta</taxon>
        <taxon>Spermatophyta</taxon>
        <taxon>Magnoliopsida</taxon>
        <taxon>eudicotyledons</taxon>
        <taxon>Gunneridae</taxon>
        <taxon>Pentapetalae</taxon>
        <taxon>rosids</taxon>
        <taxon>malvids</taxon>
        <taxon>Brassicales</taxon>
        <taxon>Brassicaceae</taxon>
        <taxon>Brassiceae</taxon>
        <taxon>Brassica</taxon>
    </lineage>
</organism>
<reference evidence="1" key="1">
    <citation type="submission" date="2019-12" db="EMBL/GenBank/DDBJ databases">
        <title>Genome sequencing and annotation of Brassica cretica.</title>
        <authorList>
            <person name="Studholme D.J."/>
            <person name="Sarris P.F."/>
        </authorList>
    </citation>
    <scope>NUCLEOTIDE SEQUENCE</scope>
    <source>
        <strain evidence="1">PFS-102/07</strain>
        <tissue evidence="1">Leaf</tissue>
    </source>
</reference>
<proteinExistence type="predicted"/>
<comment type="caution">
    <text evidence="2">The sequence shown here is derived from an EMBL/GenBank/DDBJ whole genome shotgun (WGS) entry which is preliminary data.</text>
</comment>
<accession>A0A8S9RNH5</accession>
<evidence type="ECO:0000313" key="2">
    <source>
        <dbReference type="EMBL" id="KAF3574463.1"/>
    </source>
</evidence>
<reference evidence="2" key="2">
    <citation type="submission" date="2019-12" db="EMBL/GenBank/DDBJ databases">
        <title>Genome sequencing and annotation of Brassica cretica.</title>
        <authorList>
            <person name="Studholme D.J."/>
            <person name="Sarris P."/>
        </authorList>
    </citation>
    <scope>NUCLEOTIDE SEQUENCE</scope>
    <source>
        <strain evidence="2">PFS-109/04</strain>
        <tissue evidence="2">Leaf</tissue>
    </source>
</reference>
<sequence length="76" mass="8517">MKVKSIKLKLHDIDVFRVRGKANDTLGGVHQAPLYGRPRELPPLKPVVADSEGDYMLGISHHSKLQLAPHPLLFRL</sequence>
<evidence type="ECO:0000313" key="3">
    <source>
        <dbReference type="Proteomes" id="UP000712600"/>
    </source>
</evidence>
<name>A0A8S9RNH5_BRACR</name>
<dbReference type="Proteomes" id="UP000712600">
    <property type="component" value="Unassembled WGS sequence"/>
</dbReference>
<dbReference type="EMBL" id="QGKX02000095">
    <property type="protein sequence ID" value="KAF3574463.1"/>
    <property type="molecule type" value="Genomic_DNA"/>
</dbReference>
<gene>
    <name evidence="2" type="ORF">F2Q69_00059907</name>
    <name evidence="1" type="ORF">F2Q70_00039422</name>
</gene>
<evidence type="ECO:0000313" key="1">
    <source>
        <dbReference type="EMBL" id="KAF2589271.1"/>
    </source>
</evidence>